<reference evidence="3 4" key="1">
    <citation type="journal article" date="2017" name="ISME J.">
        <title>Potential for microbial H2 and metal transformations associated with novel bacteria and archaea in deep terrestrial subsurface sediments.</title>
        <authorList>
            <person name="Hernsdorf A.W."/>
            <person name="Amano Y."/>
            <person name="Miyakawa K."/>
            <person name="Ise K."/>
            <person name="Suzuki Y."/>
            <person name="Anantharaman K."/>
            <person name="Probst A."/>
            <person name="Burstein D."/>
            <person name="Thomas B.C."/>
            <person name="Banfield J.F."/>
        </authorList>
    </citation>
    <scope>NUCLEOTIDE SEQUENCE [LARGE SCALE GENOMIC DNA]</scope>
    <source>
        <strain evidence="3">HGW-Actinobacteria-3</strain>
    </source>
</reference>
<dbReference type="EMBL" id="PHEX01000094">
    <property type="protein sequence ID" value="PKQ27463.1"/>
    <property type="molecule type" value="Genomic_DNA"/>
</dbReference>
<dbReference type="GO" id="GO:0003677">
    <property type="term" value="F:DNA binding"/>
    <property type="evidence" value="ECO:0007669"/>
    <property type="project" value="UniProtKB-UniRule"/>
</dbReference>
<dbReference type="Pfam" id="PF04014">
    <property type="entry name" value="MazE_antitoxin"/>
    <property type="match status" value="1"/>
</dbReference>
<proteinExistence type="predicted"/>
<dbReference type="Gene3D" id="2.10.260.10">
    <property type="match status" value="1"/>
</dbReference>
<dbReference type="AlphaFoldDB" id="A0A2N3G409"/>
<dbReference type="InterPro" id="IPR037914">
    <property type="entry name" value="SpoVT-AbrB_sf"/>
</dbReference>
<evidence type="ECO:0000256" key="1">
    <source>
        <dbReference type="PROSITE-ProRule" id="PRU01076"/>
    </source>
</evidence>
<sequence length="77" mass="8710">MVKRLQKVGNSNAIILDLPIMEMIGLKEGKEVQITVSNGSIIITPVNPCRVDQKELERHLDRIVGERREMLKELADS</sequence>
<gene>
    <name evidence="3" type="ORF">CVT63_07860</name>
</gene>
<keyword evidence="1" id="KW-0238">DNA-binding</keyword>
<evidence type="ECO:0000259" key="2">
    <source>
        <dbReference type="PROSITE" id="PS51740"/>
    </source>
</evidence>
<dbReference type="PROSITE" id="PS51740">
    <property type="entry name" value="SPOVT_ABRB"/>
    <property type="match status" value="1"/>
</dbReference>
<evidence type="ECO:0000313" key="3">
    <source>
        <dbReference type="EMBL" id="PKQ27463.1"/>
    </source>
</evidence>
<dbReference type="SMART" id="SM00966">
    <property type="entry name" value="SpoVT_AbrB"/>
    <property type="match status" value="1"/>
</dbReference>
<protein>
    <recommendedName>
        <fullName evidence="2">SpoVT-AbrB domain-containing protein</fullName>
    </recommendedName>
</protein>
<dbReference type="Proteomes" id="UP000233654">
    <property type="component" value="Unassembled WGS sequence"/>
</dbReference>
<accession>A0A2N3G409</accession>
<organism evidence="3 4">
    <name type="scientific">Candidatus Anoxymicrobium japonicum</name>
    <dbReference type="NCBI Taxonomy" id="2013648"/>
    <lineage>
        <taxon>Bacteria</taxon>
        <taxon>Bacillati</taxon>
        <taxon>Actinomycetota</taxon>
        <taxon>Candidatus Geothermincolia</taxon>
        <taxon>Candidatus Geothermincolales</taxon>
        <taxon>Candidatus Anoxymicrobiaceae</taxon>
        <taxon>Candidatus Anoxymicrobium</taxon>
    </lineage>
</organism>
<dbReference type="SUPFAM" id="SSF89447">
    <property type="entry name" value="AbrB/MazE/MraZ-like"/>
    <property type="match status" value="1"/>
</dbReference>
<comment type="caution">
    <text evidence="3">The sequence shown here is derived from an EMBL/GenBank/DDBJ whole genome shotgun (WGS) entry which is preliminary data.</text>
</comment>
<evidence type="ECO:0000313" key="4">
    <source>
        <dbReference type="Proteomes" id="UP000233654"/>
    </source>
</evidence>
<feature type="domain" description="SpoVT-AbrB" evidence="2">
    <location>
        <begin position="3"/>
        <end position="48"/>
    </location>
</feature>
<dbReference type="InterPro" id="IPR007159">
    <property type="entry name" value="SpoVT-AbrB_dom"/>
</dbReference>
<name>A0A2N3G409_9ACTN</name>